<dbReference type="AlphaFoldDB" id="A0A6M9PI73"/>
<dbReference type="EMBL" id="CP028940">
    <property type="protein sequence ID" value="QKM60119.1"/>
    <property type="molecule type" value="Genomic_DNA"/>
</dbReference>
<reference evidence="2 3" key="1">
    <citation type="submission" date="2018-04" db="EMBL/GenBank/DDBJ databases">
        <title>Polynucleobacter sp. UK-Long2-W17 genome.</title>
        <authorList>
            <person name="Hahn M.W."/>
        </authorList>
    </citation>
    <scope>NUCLEOTIDE SEQUENCE [LARGE SCALE GENOMIC DNA]</scope>
    <source>
        <strain evidence="2 3">UK-Long2-W17</strain>
    </source>
</reference>
<feature type="signal peptide" evidence="1">
    <location>
        <begin position="1"/>
        <end position="23"/>
    </location>
</feature>
<organism evidence="2 3">
    <name type="scientific">Polynucleobacter arcticus</name>
    <dbReference type="NCBI Taxonomy" id="1743165"/>
    <lineage>
        <taxon>Bacteria</taxon>
        <taxon>Pseudomonadati</taxon>
        <taxon>Pseudomonadota</taxon>
        <taxon>Betaproteobacteria</taxon>
        <taxon>Burkholderiales</taxon>
        <taxon>Burkholderiaceae</taxon>
        <taxon>Polynucleobacter</taxon>
    </lineage>
</organism>
<accession>A0A6M9PI73</accession>
<evidence type="ECO:0000313" key="3">
    <source>
        <dbReference type="Proteomes" id="UP000501090"/>
    </source>
</evidence>
<evidence type="ECO:0000313" key="2">
    <source>
        <dbReference type="EMBL" id="QKM60119.1"/>
    </source>
</evidence>
<proteinExistence type="predicted"/>
<dbReference type="Proteomes" id="UP000501090">
    <property type="component" value="Chromosome"/>
</dbReference>
<dbReference type="RefSeq" id="WP_173959889.1">
    <property type="nucleotide sequence ID" value="NZ_CBCSCC010000017.1"/>
</dbReference>
<keyword evidence="1" id="KW-0732">Signal</keyword>
<protein>
    <submittedName>
        <fullName evidence="2">Uncharacterized protein</fullName>
    </submittedName>
</protein>
<evidence type="ECO:0000256" key="1">
    <source>
        <dbReference type="SAM" id="SignalP"/>
    </source>
</evidence>
<name>A0A6M9PI73_9BURK</name>
<feature type="chain" id="PRO_5026791030" evidence="1">
    <location>
        <begin position="24"/>
        <end position="260"/>
    </location>
</feature>
<gene>
    <name evidence="2" type="ORF">DN92_03160</name>
</gene>
<dbReference type="KEGG" id="pard:DN92_03160"/>
<sequence length="260" mass="29306">MLKPSLDKIIFLVFLGFSISANSQNAPSSSLAIEKSVSEKSDLGFERSFCIFNVIEKKLTGIKLSIFSTDLRADCRDSEYEKLTAVSISVQLQTFMKPAEIVKSGVHIPVMSKDLTPLNEPYIEIGRLKFRKTGELTVSYFAYFYRYLTDPRYRKGFVGLTFTPIKVTGVVHFVYNPGLRVYQLNGPDGKTYTMTTFSNLINSSLTLDGLMNLAPSLELPSGWTFSTQVLDKQISIRSRVSLDEAEYVLDNMGNFYVRTQ</sequence>
<keyword evidence="3" id="KW-1185">Reference proteome</keyword>